<dbReference type="Proteomes" id="UP000751190">
    <property type="component" value="Unassembled WGS sequence"/>
</dbReference>
<evidence type="ECO:0000313" key="1">
    <source>
        <dbReference type="EMBL" id="KAG8470737.1"/>
    </source>
</evidence>
<accession>A0A8J6CD90</accession>
<evidence type="ECO:0008006" key="3">
    <source>
        <dbReference type="Google" id="ProtNLM"/>
    </source>
</evidence>
<organism evidence="1 2">
    <name type="scientific">Diacronema lutheri</name>
    <name type="common">Unicellular marine alga</name>
    <name type="synonym">Monochrysis lutheri</name>
    <dbReference type="NCBI Taxonomy" id="2081491"/>
    <lineage>
        <taxon>Eukaryota</taxon>
        <taxon>Haptista</taxon>
        <taxon>Haptophyta</taxon>
        <taxon>Pavlovophyceae</taxon>
        <taxon>Pavlovales</taxon>
        <taxon>Pavlovaceae</taxon>
        <taxon>Diacronema</taxon>
    </lineage>
</organism>
<gene>
    <name evidence="1" type="ORF">KFE25_009158</name>
</gene>
<dbReference type="AlphaFoldDB" id="A0A8J6CD90"/>
<dbReference type="EMBL" id="JAGTXO010000001">
    <property type="protein sequence ID" value="KAG8470737.1"/>
    <property type="molecule type" value="Genomic_DNA"/>
</dbReference>
<sequence>MPAADMLDEIVRLDETLVQRGFDEGARAGRARGEEDGLQLGRLKGAEVAVRVALFRGRLDAFINLAEKHPSVFPKRAAIALDQVKQALKVAERELLDPGSHDGFEALETTETKLLAVASLLKLSQRPAHETQTLDF</sequence>
<dbReference type="InterPro" id="IPR052436">
    <property type="entry name" value="LTO1_adapter"/>
</dbReference>
<proteinExistence type="predicted"/>
<dbReference type="PANTHER" id="PTHR28532:SF1">
    <property type="entry name" value="ORAL CANCER OVEREXPRESSED 1"/>
    <property type="match status" value="1"/>
</dbReference>
<comment type="caution">
    <text evidence="1">The sequence shown here is derived from an EMBL/GenBank/DDBJ whole genome shotgun (WGS) entry which is preliminary data.</text>
</comment>
<keyword evidence="2" id="KW-1185">Reference proteome</keyword>
<evidence type="ECO:0000313" key="2">
    <source>
        <dbReference type="Proteomes" id="UP000751190"/>
    </source>
</evidence>
<protein>
    <recommendedName>
        <fullName evidence="3">Essential protein Yae1 N-terminal domain-containing protein</fullName>
    </recommendedName>
</protein>
<name>A0A8J6CD90_DIALT</name>
<dbReference type="OrthoDB" id="48036at2759"/>
<dbReference type="PANTHER" id="PTHR28532">
    <property type="entry name" value="GEO13458P1"/>
    <property type="match status" value="1"/>
</dbReference>
<reference evidence="1" key="1">
    <citation type="submission" date="2021-05" db="EMBL/GenBank/DDBJ databases">
        <title>The genome of the haptophyte Pavlova lutheri (Diacronema luteri, Pavlovales) - a model for lipid biosynthesis in eukaryotic algae.</title>
        <authorList>
            <person name="Hulatt C.J."/>
            <person name="Posewitz M.C."/>
        </authorList>
    </citation>
    <scope>NUCLEOTIDE SEQUENCE</scope>
    <source>
        <strain evidence="1">NIVA-4/92</strain>
    </source>
</reference>